<organism evidence="1 2">
    <name type="scientific">Candidatus Bacteroides merdigallinarum</name>
    <dbReference type="NCBI Taxonomy" id="2838473"/>
    <lineage>
        <taxon>Bacteria</taxon>
        <taxon>Pseudomonadati</taxon>
        <taxon>Bacteroidota</taxon>
        <taxon>Bacteroidia</taxon>
        <taxon>Bacteroidales</taxon>
        <taxon>Bacteroidaceae</taxon>
        <taxon>Bacteroides</taxon>
    </lineage>
</organism>
<reference evidence="1" key="1">
    <citation type="journal article" date="2021" name="PeerJ">
        <title>Extensive microbial diversity within the chicken gut microbiome revealed by metagenomics and culture.</title>
        <authorList>
            <person name="Gilroy R."/>
            <person name="Ravi A."/>
            <person name="Getino M."/>
            <person name="Pursley I."/>
            <person name="Horton D.L."/>
            <person name="Alikhan N.F."/>
            <person name="Baker D."/>
            <person name="Gharbi K."/>
            <person name="Hall N."/>
            <person name="Watson M."/>
            <person name="Adriaenssens E.M."/>
            <person name="Foster-Nyarko E."/>
            <person name="Jarju S."/>
            <person name="Secka A."/>
            <person name="Antonio M."/>
            <person name="Oren A."/>
            <person name="Chaudhuri R.R."/>
            <person name="La Ragione R."/>
            <person name="Hildebrand F."/>
            <person name="Pallen M.J."/>
        </authorList>
    </citation>
    <scope>NUCLEOTIDE SEQUENCE</scope>
    <source>
        <strain evidence="1">ChiHjej9B8-1298</strain>
    </source>
</reference>
<dbReference type="Pfam" id="PF08843">
    <property type="entry name" value="AbiEii"/>
    <property type="match status" value="2"/>
</dbReference>
<proteinExistence type="predicted"/>
<dbReference type="EMBL" id="DXBX01000091">
    <property type="protein sequence ID" value="HIZ34083.1"/>
    <property type="molecule type" value="Genomic_DNA"/>
</dbReference>
<dbReference type="InterPro" id="IPR014942">
    <property type="entry name" value="AbiEii"/>
</dbReference>
<dbReference type="Proteomes" id="UP000824028">
    <property type="component" value="Unassembled WGS sequence"/>
</dbReference>
<comment type="caution">
    <text evidence="1">The sequence shown here is derived from an EMBL/GenBank/DDBJ whole genome shotgun (WGS) entry which is preliminary data.</text>
</comment>
<sequence>MLHTETVEGTTLELLKKLQAEDIMEQFCLAGGTALALYLGHRRSVDLDLFTSCAFDVTELRIFLEENYGFSTGFSAKNTLKGTIAGVKIDCITHAYGYLEVPYREKGFRLYSLEDIAAMKLSAIVDNGSRLKDFIDIAFLSTRFSFYSMLKCYERKYVDSNVIRPFKAITYFEDIDFDEDIVMLSGNYDWQSIEKRLRDMAIHQDKVFKTFPFV</sequence>
<accession>A0A9D2EAY9</accession>
<evidence type="ECO:0000313" key="1">
    <source>
        <dbReference type="EMBL" id="HIZ34083.1"/>
    </source>
</evidence>
<reference evidence="1" key="2">
    <citation type="submission" date="2021-04" db="EMBL/GenBank/DDBJ databases">
        <authorList>
            <person name="Gilroy R."/>
        </authorList>
    </citation>
    <scope>NUCLEOTIDE SEQUENCE</scope>
    <source>
        <strain evidence="1">ChiHjej9B8-1298</strain>
    </source>
</reference>
<keyword evidence="1" id="KW-0808">Transferase</keyword>
<dbReference type="GO" id="GO:0016740">
    <property type="term" value="F:transferase activity"/>
    <property type="evidence" value="ECO:0007669"/>
    <property type="project" value="UniProtKB-KW"/>
</dbReference>
<evidence type="ECO:0000313" key="2">
    <source>
        <dbReference type="Proteomes" id="UP000824028"/>
    </source>
</evidence>
<protein>
    <submittedName>
        <fullName evidence="1">Nucleotidyl transferase AbiEii/AbiGii toxin family protein</fullName>
    </submittedName>
</protein>
<name>A0A9D2EAY9_9BACE</name>
<dbReference type="AlphaFoldDB" id="A0A9D2EAY9"/>
<gene>
    <name evidence="1" type="ORF">H9814_11250</name>
</gene>